<dbReference type="RefSeq" id="WP_072738950.1">
    <property type="nucleotide sequence ID" value="NZ_CP048813.1"/>
</dbReference>
<accession>A0A1G8NJN6</accession>
<reference evidence="8 9" key="1">
    <citation type="submission" date="2016-10" db="EMBL/GenBank/DDBJ databases">
        <authorList>
            <person name="de Groot N.N."/>
        </authorList>
    </citation>
    <scope>NUCLEOTIDE SEQUENCE [LARGE SCALE GENOMIC DNA]</scope>
    <source>
        <strain evidence="8 9">DSM 44892</strain>
    </source>
</reference>
<evidence type="ECO:0000313" key="9">
    <source>
        <dbReference type="Proteomes" id="UP000183263"/>
    </source>
</evidence>
<evidence type="ECO:0000256" key="5">
    <source>
        <dbReference type="ARBA" id="ARBA00022989"/>
    </source>
</evidence>
<evidence type="ECO:0000259" key="7">
    <source>
        <dbReference type="PROSITE" id="PS50850"/>
    </source>
</evidence>
<protein>
    <submittedName>
        <fullName evidence="8">Drug resistance transporter, EmrB/QacA subfamily</fullName>
    </submittedName>
</protein>
<dbReference type="NCBIfam" id="TIGR00711">
    <property type="entry name" value="efflux_EmrB"/>
    <property type="match status" value="1"/>
</dbReference>
<dbReference type="Pfam" id="PF07690">
    <property type="entry name" value="MFS_1"/>
    <property type="match status" value="1"/>
</dbReference>
<organism evidence="8 9">
    <name type="scientific">Rhodococcus triatomae</name>
    <dbReference type="NCBI Taxonomy" id="300028"/>
    <lineage>
        <taxon>Bacteria</taxon>
        <taxon>Bacillati</taxon>
        <taxon>Actinomycetota</taxon>
        <taxon>Actinomycetes</taxon>
        <taxon>Mycobacteriales</taxon>
        <taxon>Nocardiaceae</taxon>
        <taxon>Rhodococcus</taxon>
    </lineage>
</organism>
<dbReference type="EMBL" id="FNDN01000011">
    <property type="protein sequence ID" value="SDI80444.1"/>
    <property type="molecule type" value="Genomic_DNA"/>
</dbReference>
<proteinExistence type="predicted"/>
<dbReference type="InterPro" id="IPR011701">
    <property type="entry name" value="MFS"/>
</dbReference>
<dbReference type="GO" id="GO:0005886">
    <property type="term" value="C:plasma membrane"/>
    <property type="evidence" value="ECO:0007669"/>
    <property type="project" value="UniProtKB-SubCell"/>
</dbReference>
<dbReference type="PROSITE" id="PS50850">
    <property type="entry name" value="MFS"/>
    <property type="match status" value="1"/>
</dbReference>
<keyword evidence="6" id="KW-0472">Membrane</keyword>
<dbReference type="Proteomes" id="UP000183263">
    <property type="component" value="Unassembled WGS sequence"/>
</dbReference>
<keyword evidence="2" id="KW-0813">Transport</keyword>
<evidence type="ECO:0000256" key="2">
    <source>
        <dbReference type="ARBA" id="ARBA00022448"/>
    </source>
</evidence>
<evidence type="ECO:0000256" key="6">
    <source>
        <dbReference type="ARBA" id="ARBA00023136"/>
    </source>
</evidence>
<dbReference type="Gene3D" id="1.20.1720.10">
    <property type="entry name" value="Multidrug resistance protein D"/>
    <property type="match status" value="1"/>
</dbReference>
<dbReference type="InterPro" id="IPR020846">
    <property type="entry name" value="MFS_dom"/>
</dbReference>
<evidence type="ECO:0000256" key="3">
    <source>
        <dbReference type="ARBA" id="ARBA00022475"/>
    </source>
</evidence>
<feature type="domain" description="Major facilitator superfamily (MFS) profile" evidence="7">
    <location>
        <begin position="29"/>
        <end position="487"/>
    </location>
</feature>
<evidence type="ECO:0000313" key="8">
    <source>
        <dbReference type="EMBL" id="SDI80444.1"/>
    </source>
</evidence>
<dbReference type="GO" id="GO:0022857">
    <property type="term" value="F:transmembrane transporter activity"/>
    <property type="evidence" value="ECO:0007669"/>
    <property type="project" value="InterPro"/>
</dbReference>
<keyword evidence="5" id="KW-1133">Transmembrane helix</keyword>
<evidence type="ECO:0000256" key="1">
    <source>
        <dbReference type="ARBA" id="ARBA00004651"/>
    </source>
</evidence>
<name>A0A1G8NJN6_9NOCA</name>
<dbReference type="PANTHER" id="PTHR42718">
    <property type="entry name" value="MAJOR FACILITATOR SUPERFAMILY MULTIDRUG TRANSPORTER MFSC"/>
    <property type="match status" value="1"/>
</dbReference>
<dbReference type="Gene3D" id="1.20.1250.20">
    <property type="entry name" value="MFS general substrate transporter like domains"/>
    <property type="match status" value="1"/>
</dbReference>
<dbReference type="InterPro" id="IPR036259">
    <property type="entry name" value="MFS_trans_sf"/>
</dbReference>
<dbReference type="OrthoDB" id="4080117at2"/>
<evidence type="ECO:0000256" key="4">
    <source>
        <dbReference type="ARBA" id="ARBA00022692"/>
    </source>
</evidence>
<dbReference type="AlphaFoldDB" id="A0A1G8NJN6"/>
<dbReference type="InterPro" id="IPR004638">
    <property type="entry name" value="EmrB-like"/>
</dbReference>
<gene>
    <name evidence="8" type="ORF">SAMN05444695_11190</name>
</gene>
<sequence>MTDIHEQERSSLPDLPPHTDGNHAKRWLVLAVLGIAQLMVVLDATIVNIALPAAQRSLEFGDADRQWIITAYALAFGSLLLLGGRLGDLFGRRKVFIVGLVGFAVASAVGGAAVNFEMLVAARAGQGVFGALLAPAALSLLSVTFTDPAERAKAFGIFGAIAGAGGALGLLLGGALTEWVDWRWTLFVNLIFAAVALAGAVALLSPQRSEHRPKLDIPGTVTVSISLFSIVFGFSKAESNGWSSSTTIAWLVTGAVFMALFVFLQTRVANPLLPLRVVLDRIRAGSYLAIFISGAGMFAVFLFLTFYMQLILDYSPIVNGVAFMPMVAGIVLSSTISTAVLLPRVGPRILLTSGMIIAAVGMALLAQIEVHSSYLPDILPGLIVMGLGMGTIFAPAMQGATSGVQPEDSGVASATVNTMQQVGGSIGTALLSTVAATASTNYLADRAPSPEAIAQAAVESYTTTFWWAAGIFAAGAVLVALVMRSGLLPAAAKGEPVLVH</sequence>
<keyword evidence="9" id="KW-1185">Reference proteome</keyword>
<keyword evidence="4" id="KW-0812">Transmembrane</keyword>
<comment type="subcellular location">
    <subcellularLocation>
        <location evidence="1">Cell membrane</location>
        <topology evidence="1">Multi-pass membrane protein</topology>
    </subcellularLocation>
</comment>
<keyword evidence="3" id="KW-1003">Cell membrane</keyword>
<dbReference type="SUPFAM" id="SSF103473">
    <property type="entry name" value="MFS general substrate transporter"/>
    <property type="match status" value="1"/>
</dbReference>
<dbReference type="CDD" id="cd17321">
    <property type="entry name" value="MFS_MMR_MDR_like"/>
    <property type="match status" value="1"/>
</dbReference>
<dbReference type="PANTHER" id="PTHR42718:SF46">
    <property type="entry name" value="BLR6921 PROTEIN"/>
    <property type="match status" value="1"/>
</dbReference>